<evidence type="ECO:0000256" key="5">
    <source>
        <dbReference type="ARBA" id="ARBA00023136"/>
    </source>
</evidence>
<feature type="transmembrane region" description="Helical" evidence="7">
    <location>
        <begin position="383"/>
        <end position="409"/>
    </location>
</feature>
<name>A0A9P8ZX76_9PEZI</name>
<evidence type="ECO:0000259" key="8">
    <source>
        <dbReference type="Pfam" id="PF01490"/>
    </source>
</evidence>
<evidence type="ECO:0000313" key="10">
    <source>
        <dbReference type="Proteomes" id="UP000758603"/>
    </source>
</evidence>
<evidence type="ECO:0000256" key="7">
    <source>
        <dbReference type="SAM" id="Phobius"/>
    </source>
</evidence>
<comment type="caution">
    <text evidence="9">The sequence shown here is derived from an EMBL/GenBank/DDBJ whole genome shotgun (WGS) entry which is preliminary data.</text>
</comment>
<dbReference type="PANTHER" id="PTHR22950">
    <property type="entry name" value="AMINO ACID TRANSPORTER"/>
    <property type="match status" value="1"/>
</dbReference>
<keyword evidence="3 7" id="KW-0812">Transmembrane</keyword>
<sequence length="474" mass="50502">MASEKKTPVSVGEDTIQPSGAWSSNDILEGELKKGGEANEVFKQTEDGVNFRTVSWQRATVIFFKINFAMSILAVPGALGTLGAVGGSLSIVGWEALNTYTALLLGDFRNRHPECHTLADACAILWGPVGREVCGIAILLAQILVTAAGIVSTDTAFNALSNHGACTVVFAFVSAALITLFSSIRTFSKLGWLTWAGSITFFIAVFIFAVAVTQQDRPAAAPQTGDFDLGYTALAYPTFAAGMTASANLFLFGSGASMYLPVMAEMRRPQDYRKACYVNGALVGACYLTFSLLIYGYCGSWITTPAFGSAGPLFKKISYGVALPGLVVGNGIYQHVAAKYLFVRVLRTSRHLQADTLVHWAAWLGINLVLGALAFVISQAVPILNYLLGLAGSLFFAPFALILPVLFWMHDFRWSGALSGRDKALWGLHSLIVAIGSFLVVGGTYGVALSIQQAFASDLISKVFDCADNSGTVS</sequence>
<dbReference type="GO" id="GO:0015179">
    <property type="term" value="F:L-amino acid transmembrane transporter activity"/>
    <property type="evidence" value="ECO:0007669"/>
    <property type="project" value="TreeGrafter"/>
</dbReference>
<reference evidence="9" key="1">
    <citation type="journal article" date="2021" name="Nat. Commun.">
        <title>Genetic determinants of endophytism in the Arabidopsis root mycobiome.</title>
        <authorList>
            <person name="Mesny F."/>
            <person name="Miyauchi S."/>
            <person name="Thiergart T."/>
            <person name="Pickel B."/>
            <person name="Atanasova L."/>
            <person name="Karlsson M."/>
            <person name="Huettel B."/>
            <person name="Barry K.W."/>
            <person name="Haridas S."/>
            <person name="Chen C."/>
            <person name="Bauer D."/>
            <person name="Andreopoulos W."/>
            <person name="Pangilinan J."/>
            <person name="LaButti K."/>
            <person name="Riley R."/>
            <person name="Lipzen A."/>
            <person name="Clum A."/>
            <person name="Drula E."/>
            <person name="Henrissat B."/>
            <person name="Kohler A."/>
            <person name="Grigoriev I.V."/>
            <person name="Martin F.M."/>
            <person name="Hacquard S."/>
        </authorList>
    </citation>
    <scope>NUCLEOTIDE SEQUENCE</scope>
    <source>
        <strain evidence="9">MPI-SDFR-AT-0073</strain>
    </source>
</reference>
<dbReference type="InterPro" id="IPR013057">
    <property type="entry name" value="AA_transpt_TM"/>
</dbReference>
<comment type="similarity">
    <text evidence="2">Belongs to the amino acid/polyamine transporter 2 family.</text>
</comment>
<evidence type="ECO:0000256" key="3">
    <source>
        <dbReference type="ARBA" id="ARBA00022692"/>
    </source>
</evidence>
<dbReference type="OrthoDB" id="40134at2759"/>
<dbReference type="EMBL" id="JAGPXC010000004">
    <property type="protein sequence ID" value="KAH6654527.1"/>
    <property type="molecule type" value="Genomic_DNA"/>
</dbReference>
<feature type="transmembrane region" description="Helical" evidence="7">
    <location>
        <begin position="133"/>
        <end position="153"/>
    </location>
</feature>
<protein>
    <submittedName>
        <fullName evidence="9">Transmembrane amino acid transporter protein-domain-containing protein</fullName>
    </submittedName>
</protein>
<comment type="subcellular location">
    <subcellularLocation>
        <location evidence="1">Membrane</location>
        <topology evidence="1">Multi-pass membrane protein</topology>
    </subcellularLocation>
</comment>
<dbReference type="AlphaFoldDB" id="A0A9P8ZX76"/>
<feature type="transmembrane region" description="Helical" evidence="7">
    <location>
        <begin position="317"/>
        <end position="336"/>
    </location>
</feature>
<feature type="transmembrane region" description="Helical" evidence="7">
    <location>
        <begin position="275"/>
        <end position="297"/>
    </location>
</feature>
<dbReference type="RefSeq" id="XP_045958797.1">
    <property type="nucleotide sequence ID" value="XM_046108817.1"/>
</dbReference>
<accession>A0A9P8ZX76</accession>
<feature type="transmembrane region" description="Helical" evidence="7">
    <location>
        <begin position="192"/>
        <end position="213"/>
    </location>
</feature>
<dbReference type="FunFam" id="1.20.1740.10:FF:000039">
    <property type="entry name" value="Neutral amino acid transporter (Eurofung)"/>
    <property type="match status" value="1"/>
</dbReference>
<feature type="region of interest" description="Disordered" evidence="6">
    <location>
        <begin position="1"/>
        <end position="22"/>
    </location>
</feature>
<dbReference type="GeneID" id="70137708"/>
<evidence type="ECO:0000256" key="6">
    <source>
        <dbReference type="SAM" id="MobiDB-lite"/>
    </source>
</evidence>
<feature type="transmembrane region" description="Helical" evidence="7">
    <location>
        <begin position="357"/>
        <end position="377"/>
    </location>
</feature>
<gene>
    <name evidence="9" type="ORF">BKA67DRAFT_677055</name>
</gene>
<dbReference type="Pfam" id="PF01490">
    <property type="entry name" value="Aa_trans"/>
    <property type="match status" value="1"/>
</dbReference>
<feature type="transmembrane region" description="Helical" evidence="7">
    <location>
        <begin position="430"/>
        <end position="451"/>
    </location>
</feature>
<evidence type="ECO:0000256" key="1">
    <source>
        <dbReference type="ARBA" id="ARBA00004141"/>
    </source>
</evidence>
<dbReference type="PANTHER" id="PTHR22950:SF697">
    <property type="entry name" value="AMINO ACID TRANSPORTER (EUROFUNG)"/>
    <property type="match status" value="1"/>
</dbReference>
<keyword evidence="4 7" id="KW-1133">Transmembrane helix</keyword>
<evidence type="ECO:0000256" key="2">
    <source>
        <dbReference type="ARBA" id="ARBA00008066"/>
    </source>
</evidence>
<proteinExistence type="inferred from homology"/>
<evidence type="ECO:0000256" key="4">
    <source>
        <dbReference type="ARBA" id="ARBA00022989"/>
    </source>
</evidence>
<feature type="transmembrane region" description="Helical" evidence="7">
    <location>
        <begin position="159"/>
        <end position="180"/>
    </location>
</feature>
<organism evidence="9 10">
    <name type="scientific">Truncatella angustata</name>
    <dbReference type="NCBI Taxonomy" id="152316"/>
    <lineage>
        <taxon>Eukaryota</taxon>
        <taxon>Fungi</taxon>
        <taxon>Dikarya</taxon>
        <taxon>Ascomycota</taxon>
        <taxon>Pezizomycotina</taxon>
        <taxon>Sordariomycetes</taxon>
        <taxon>Xylariomycetidae</taxon>
        <taxon>Amphisphaeriales</taxon>
        <taxon>Sporocadaceae</taxon>
        <taxon>Truncatella</taxon>
    </lineage>
</organism>
<dbReference type="GO" id="GO:0016020">
    <property type="term" value="C:membrane"/>
    <property type="evidence" value="ECO:0007669"/>
    <property type="project" value="UniProtKB-SubCell"/>
</dbReference>
<feature type="domain" description="Amino acid transporter transmembrane" evidence="8">
    <location>
        <begin position="53"/>
        <end position="447"/>
    </location>
</feature>
<evidence type="ECO:0000313" key="9">
    <source>
        <dbReference type="EMBL" id="KAH6654527.1"/>
    </source>
</evidence>
<keyword evidence="5 7" id="KW-0472">Membrane</keyword>
<feature type="transmembrane region" description="Helical" evidence="7">
    <location>
        <begin position="233"/>
        <end position="254"/>
    </location>
</feature>
<dbReference type="Proteomes" id="UP000758603">
    <property type="component" value="Unassembled WGS sequence"/>
</dbReference>
<keyword evidence="10" id="KW-1185">Reference proteome</keyword>